<dbReference type="GO" id="GO:0003677">
    <property type="term" value="F:DNA binding"/>
    <property type="evidence" value="ECO:0007669"/>
    <property type="project" value="UniProtKB-UniRule"/>
</dbReference>
<dbReference type="CDD" id="cd00086">
    <property type="entry name" value="homeodomain"/>
    <property type="match status" value="1"/>
</dbReference>
<evidence type="ECO:0000256" key="1">
    <source>
        <dbReference type="ARBA" id="ARBA00004123"/>
    </source>
</evidence>
<dbReference type="GO" id="GO:0008289">
    <property type="term" value="F:lipid binding"/>
    <property type="evidence" value="ECO:0007669"/>
    <property type="project" value="InterPro"/>
</dbReference>
<evidence type="ECO:0000256" key="10">
    <source>
        <dbReference type="RuleBase" id="RU000682"/>
    </source>
</evidence>
<evidence type="ECO:0000256" key="8">
    <source>
        <dbReference type="ARBA" id="ARBA00023242"/>
    </source>
</evidence>
<dbReference type="SMART" id="SM00234">
    <property type="entry name" value="START"/>
    <property type="match status" value="1"/>
</dbReference>
<keyword evidence="8 9" id="KW-0539">Nucleus</keyword>
<evidence type="ECO:0000256" key="9">
    <source>
        <dbReference type="PROSITE-ProRule" id="PRU00108"/>
    </source>
</evidence>
<dbReference type="InterPro" id="IPR002913">
    <property type="entry name" value="START_lipid-bd_dom"/>
</dbReference>
<evidence type="ECO:0000256" key="7">
    <source>
        <dbReference type="ARBA" id="ARBA00023163"/>
    </source>
</evidence>
<dbReference type="EMBL" id="PKPP01000647">
    <property type="protein sequence ID" value="PWA90199.1"/>
    <property type="molecule type" value="Genomic_DNA"/>
</dbReference>
<accession>A0A2U1PWP9</accession>
<feature type="DNA-binding region" description="Homeobox" evidence="9">
    <location>
        <begin position="57"/>
        <end position="116"/>
    </location>
</feature>
<evidence type="ECO:0000256" key="5">
    <source>
        <dbReference type="ARBA" id="ARBA00023125"/>
    </source>
</evidence>
<protein>
    <submittedName>
        <fullName evidence="15">START domain, Homeodomain-like protein</fullName>
    </submittedName>
</protein>
<feature type="domain" description="Homeobox" evidence="13">
    <location>
        <begin position="55"/>
        <end position="115"/>
    </location>
</feature>
<evidence type="ECO:0000256" key="2">
    <source>
        <dbReference type="ARBA" id="ARBA00006789"/>
    </source>
</evidence>
<evidence type="ECO:0000256" key="11">
    <source>
        <dbReference type="SAM" id="Coils"/>
    </source>
</evidence>
<evidence type="ECO:0000256" key="3">
    <source>
        <dbReference type="ARBA" id="ARBA00023015"/>
    </source>
</evidence>
<evidence type="ECO:0000259" key="14">
    <source>
        <dbReference type="PROSITE" id="PS50848"/>
    </source>
</evidence>
<organism evidence="15 16">
    <name type="scientific">Artemisia annua</name>
    <name type="common">Sweet wormwood</name>
    <dbReference type="NCBI Taxonomy" id="35608"/>
    <lineage>
        <taxon>Eukaryota</taxon>
        <taxon>Viridiplantae</taxon>
        <taxon>Streptophyta</taxon>
        <taxon>Embryophyta</taxon>
        <taxon>Tracheophyta</taxon>
        <taxon>Spermatophyta</taxon>
        <taxon>Magnoliopsida</taxon>
        <taxon>eudicotyledons</taxon>
        <taxon>Gunneridae</taxon>
        <taxon>Pentapetalae</taxon>
        <taxon>asterids</taxon>
        <taxon>campanulids</taxon>
        <taxon>Asterales</taxon>
        <taxon>Asteraceae</taxon>
        <taxon>Asteroideae</taxon>
        <taxon>Anthemideae</taxon>
        <taxon>Artemisiinae</taxon>
        <taxon>Artemisia</taxon>
    </lineage>
</organism>
<dbReference type="Pfam" id="PF00046">
    <property type="entry name" value="Homeodomain"/>
    <property type="match status" value="1"/>
</dbReference>
<dbReference type="SMART" id="SM00389">
    <property type="entry name" value="HOX"/>
    <property type="match status" value="1"/>
</dbReference>
<dbReference type="PROSITE" id="PS50071">
    <property type="entry name" value="HOMEOBOX_2"/>
    <property type="match status" value="1"/>
</dbReference>
<dbReference type="PANTHER" id="PTHR45654:SF71">
    <property type="entry name" value="START DOMAIN, HOMEODOMAIN-LIKE PROTEIN-RELATED"/>
    <property type="match status" value="1"/>
</dbReference>
<comment type="caution">
    <text evidence="15">The sequence shown here is derived from an EMBL/GenBank/DDBJ whole genome shotgun (WGS) entry which is preliminary data.</text>
</comment>
<sequence>MEAFEEFNSTSQNIEGNGNREAGKEVPRTTSGENNVLDVASSDEQDIHPDGASSSSCRGTYNRLTPDQIQELEKYYMENSHPNTRQKETIGRKLSIDTEKVKFWFQNKRNKLKNQTKHHENVVLKAENEKLRNDNMALKEEINRLQQLLGSSSSSCYSPLPQQMTSASDTEGRSNNLGDSNNMPVQRNGYLELALSAMDELVKLGQANAPLWSKKVEGGGETFFLNEYVKTYPLILGPKPLGFVSECSRASATVSMKSLDIVETLMDANRWKDMFMGMIRSSTTTEVISSGTGGSKNGVLQLMKAEIQLISPLVPVRVVNFLRFSKQQTEGVWIVVDLSVDARTDGHITRRPPSGCIIHDMANGSSKVTWIEHTEYDESLVHNQYRWLISSGLGFGAPRWICALLRHCECLEAISSSYANPKLPQSTRQCLKSLAQRMNSLFCDAVCLTGGQQWDLVADGPRQPRIMARRCISGLGEPKGIVMSTFISVWIPVPHRRLFDLLLHKGFRSMWDVYFHEIATLSLIHFPTGQDANCISILKSNTPVDQNSMMLLQEAASDRTGSLLVYAAVNYPTISVVMRGGDASSVALMPSGLYIVPGYSAPRGEYGSMVTLGFLNLEEDMTTTNLTMGTIRTLNGLVSKMVLGIKDIVRSRQGG</sequence>
<keyword evidence="4 11" id="KW-0175">Coiled coil</keyword>
<dbReference type="Gene3D" id="1.10.10.60">
    <property type="entry name" value="Homeodomain-like"/>
    <property type="match status" value="1"/>
</dbReference>
<comment type="subcellular location">
    <subcellularLocation>
        <location evidence="1 9 10">Nucleus</location>
    </subcellularLocation>
</comment>
<name>A0A2U1PWP9_ARTAN</name>
<evidence type="ECO:0000256" key="12">
    <source>
        <dbReference type="SAM" id="MobiDB-lite"/>
    </source>
</evidence>
<keyword evidence="5 9" id="KW-0238">DNA-binding</keyword>
<dbReference type="Proteomes" id="UP000245207">
    <property type="component" value="Unassembled WGS sequence"/>
</dbReference>
<keyword evidence="7" id="KW-0804">Transcription</keyword>
<dbReference type="AlphaFoldDB" id="A0A2U1PWP9"/>
<dbReference type="OrthoDB" id="6159439at2759"/>
<evidence type="ECO:0000256" key="4">
    <source>
        <dbReference type="ARBA" id="ARBA00023054"/>
    </source>
</evidence>
<feature type="domain" description="START" evidence="14">
    <location>
        <begin position="183"/>
        <end position="413"/>
    </location>
</feature>
<dbReference type="CDD" id="cd08875">
    <property type="entry name" value="START_ArGLABRA2_like"/>
    <property type="match status" value="1"/>
</dbReference>
<dbReference type="Pfam" id="PF01852">
    <property type="entry name" value="START"/>
    <property type="match status" value="1"/>
</dbReference>
<keyword evidence="16" id="KW-1185">Reference proteome</keyword>
<feature type="compositionally biased region" description="Polar residues" evidence="12">
    <location>
        <begin position="164"/>
        <end position="183"/>
    </location>
</feature>
<dbReference type="Pfam" id="PF25797">
    <property type="entry name" value="PDF2_C"/>
    <property type="match status" value="1"/>
</dbReference>
<dbReference type="PROSITE" id="PS50848">
    <property type="entry name" value="START"/>
    <property type="match status" value="1"/>
</dbReference>
<feature type="coiled-coil region" evidence="11">
    <location>
        <begin position="109"/>
        <end position="148"/>
    </location>
</feature>
<evidence type="ECO:0000259" key="13">
    <source>
        <dbReference type="PROSITE" id="PS50071"/>
    </source>
</evidence>
<dbReference type="InterPro" id="IPR042160">
    <property type="entry name" value="HD-Zip_IV"/>
</dbReference>
<evidence type="ECO:0000313" key="16">
    <source>
        <dbReference type="Proteomes" id="UP000245207"/>
    </source>
</evidence>
<dbReference type="PANTHER" id="PTHR45654">
    <property type="entry name" value="HOMEOBOX-LEUCINE ZIPPER PROTEIN MERISTEM L1"/>
    <property type="match status" value="1"/>
</dbReference>
<dbReference type="InterPro" id="IPR057993">
    <property type="entry name" value="HD-Zip_IV_C"/>
</dbReference>
<keyword evidence="6 9" id="KW-0371">Homeobox</keyword>
<gene>
    <name evidence="15" type="ORF">CTI12_AA102130</name>
</gene>
<feature type="region of interest" description="Disordered" evidence="12">
    <location>
        <begin position="1"/>
        <end position="63"/>
    </location>
</feature>
<dbReference type="InterPro" id="IPR001356">
    <property type="entry name" value="HD"/>
</dbReference>
<feature type="region of interest" description="Disordered" evidence="12">
    <location>
        <begin position="153"/>
        <end position="183"/>
    </location>
</feature>
<dbReference type="GO" id="GO:0005634">
    <property type="term" value="C:nucleus"/>
    <property type="evidence" value="ECO:0007669"/>
    <property type="project" value="UniProtKB-SubCell"/>
</dbReference>
<comment type="similarity">
    <text evidence="2">Belongs to the HD-ZIP homeobox family. Class IV subfamily.</text>
</comment>
<feature type="compositionally biased region" description="Low complexity" evidence="12">
    <location>
        <begin position="153"/>
        <end position="163"/>
    </location>
</feature>
<keyword evidence="3" id="KW-0805">Transcription regulation</keyword>
<dbReference type="InterPro" id="IPR009057">
    <property type="entry name" value="Homeodomain-like_sf"/>
</dbReference>
<reference evidence="15 16" key="1">
    <citation type="journal article" date="2018" name="Mol. Plant">
        <title>The genome of Artemisia annua provides insight into the evolution of Asteraceae family and artemisinin biosynthesis.</title>
        <authorList>
            <person name="Shen Q."/>
            <person name="Zhang L."/>
            <person name="Liao Z."/>
            <person name="Wang S."/>
            <person name="Yan T."/>
            <person name="Shi P."/>
            <person name="Liu M."/>
            <person name="Fu X."/>
            <person name="Pan Q."/>
            <person name="Wang Y."/>
            <person name="Lv Z."/>
            <person name="Lu X."/>
            <person name="Zhang F."/>
            <person name="Jiang W."/>
            <person name="Ma Y."/>
            <person name="Chen M."/>
            <person name="Hao X."/>
            <person name="Li L."/>
            <person name="Tang Y."/>
            <person name="Lv G."/>
            <person name="Zhou Y."/>
            <person name="Sun X."/>
            <person name="Brodelius P.E."/>
            <person name="Rose J.K.C."/>
            <person name="Tang K."/>
        </authorList>
    </citation>
    <scope>NUCLEOTIDE SEQUENCE [LARGE SCALE GENOMIC DNA]</scope>
    <source>
        <strain evidence="16">cv. Huhao1</strain>
        <tissue evidence="15">Leaf</tissue>
    </source>
</reference>
<feature type="compositionally biased region" description="Polar residues" evidence="12">
    <location>
        <begin position="52"/>
        <end position="63"/>
    </location>
</feature>
<feature type="compositionally biased region" description="Polar residues" evidence="12">
    <location>
        <begin position="7"/>
        <end position="16"/>
    </location>
</feature>
<evidence type="ECO:0000256" key="6">
    <source>
        <dbReference type="ARBA" id="ARBA00023155"/>
    </source>
</evidence>
<proteinExistence type="inferred from homology"/>
<dbReference type="SUPFAM" id="SSF46689">
    <property type="entry name" value="Homeodomain-like"/>
    <property type="match status" value="1"/>
</dbReference>
<dbReference type="STRING" id="35608.A0A2U1PWP9"/>
<evidence type="ECO:0000313" key="15">
    <source>
        <dbReference type="EMBL" id="PWA90199.1"/>
    </source>
</evidence>
<dbReference type="SUPFAM" id="SSF55961">
    <property type="entry name" value="Bet v1-like"/>
    <property type="match status" value="2"/>
</dbReference>